<reference evidence="1 2" key="1">
    <citation type="submission" date="2015-01" db="EMBL/GenBank/DDBJ databases">
        <title>Genome Assembly of Bacillus badius MTCC 1458.</title>
        <authorList>
            <person name="Verma A."/>
            <person name="Khatri I."/>
            <person name="Mual P."/>
            <person name="Subramanian S."/>
            <person name="Krishnamurthi S."/>
        </authorList>
    </citation>
    <scope>NUCLEOTIDE SEQUENCE [LARGE SCALE GENOMIC DNA]</scope>
    <source>
        <strain evidence="1 2">MTCC 1458</strain>
    </source>
</reference>
<dbReference type="RefSeq" id="WP_052477229.1">
    <property type="nucleotide sequence ID" value="NZ_JARTHD010000006.1"/>
</dbReference>
<sequence>MTKQMMEWQVEEWIRDYNFMLREIARLNRLLNAVHGGRSSLVAAYGDDAGMPKGSSGISQAELRQLDIRERRLLKYEAIVQYLDEVMGEIKDEKEKVVYDCMIEGLSYSRIAVHLGKSRDTIRKVKEGIIGKIVKKVEKDQFLQKLKSIKSAV</sequence>
<evidence type="ECO:0000313" key="2">
    <source>
        <dbReference type="Proteomes" id="UP000031982"/>
    </source>
</evidence>
<dbReference type="InterPro" id="IPR013324">
    <property type="entry name" value="RNA_pol_sigma_r3/r4-like"/>
</dbReference>
<comment type="caution">
    <text evidence="1">The sequence shown here is derived from an EMBL/GenBank/DDBJ whole genome shotgun (WGS) entry which is preliminary data.</text>
</comment>
<protein>
    <submittedName>
        <fullName evidence="1">YJCO protein</fullName>
    </submittedName>
</protein>
<name>A0ABR5B264_BACBA</name>
<dbReference type="EMBL" id="JXLP01000001">
    <property type="protein sequence ID" value="KIL80716.1"/>
    <property type="molecule type" value="Genomic_DNA"/>
</dbReference>
<keyword evidence="2" id="KW-1185">Reference proteome</keyword>
<accession>A0ABR5B264</accession>
<proteinExistence type="predicted"/>
<dbReference type="Proteomes" id="UP000031982">
    <property type="component" value="Unassembled WGS sequence"/>
</dbReference>
<gene>
    <name evidence="1" type="ORF">SD77_0564</name>
</gene>
<organism evidence="1 2">
    <name type="scientific">Bacillus badius</name>
    <dbReference type="NCBI Taxonomy" id="1455"/>
    <lineage>
        <taxon>Bacteria</taxon>
        <taxon>Bacillati</taxon>
        <taxon>Bacillota</taxon>
        <taxon>Bacilli</taxon>
        <taxon>Bacillales</taxon>
        <taxon>Bacillaceae</taxon>
        <taxon>Pseudobacillus</taxon>
    </lineage>
</organism>
<evidence type="ECO:0000313" key="1">
    <source>
        <dbReference type="EMBL" id="KIL80716.1"/>
    </source>
</evidence>
<dbReference type="SUPFAM" id="SSF88659">
    <property type="entry name" value="Sigma3 and sigma4 domains of RNA polymerase sigma factors"/>
    <property type="match status" value="1"/>
</dbReference>